<feature type="domain" description="NERD" evidence="1">
    <location>
        <begin position="62"/>
        <end position="109"/>
    </location>
</feature>
<evidence type="ECO:0000313" key="2">
    <source>
        <dbReference type="EMBL" id="BDZ50137.1"/>
    </source>
</evidence>
<sequence>MTTPSPSDDRASMPLLDDRTTGRTVIEAFWATQNDQAPRGRMARVFGRSPLSNASRPWFVDALGEIEVAERLRALGTRGEAWRVLHSVPIGAGTSDIDHVVIGPAGVFTLLMHGRMPPSEAEPVTKPSWRRSCSNRLWGARSP</sequence>
<dbReference type="Proteomes" id="UP001321486">
    <property type="component" value="Chromosome"/>
</dbReference>
<name>A0ABM8GNW4_9MICO</name>
<dbReference type="EMBL" id="AP027732">
    <property type="protein sequence ID" value="BDZ50137.1"/>
    <property type="molecule type" value="Genomic_DNA"/>
</dbReference>
<keyword evidence="3" id="KW-1185">Reference proteome</keyword>
<reference evidence="3" key="1">
    <citation type="journal article" date="2019" name="Int. J. Syst. Evol. Microbiol.">
        <title>The Global Catalogue of Microorganisms (GCM) 10K type strain sequencing project: providing services to taxonomists for standard genome sequencing and annotation.</title>
        <authorList>
            <consortium name="The Broad Institute Genomics Platform"/>
            <consortium name="The Broad Institute Genome Sequencing Center for Infectious Disease"/>
            <person name="Wu L."/>
            <person name="Ma J."/>
        </authorList>
    </citation>
    <scope>NUCLEOTIDE SEQUENCE [LARGE SCALE GENOMIC DNA]</scope>
    <source>
        <strain evidence="3">NBRC 108728</strain>
    </source>
</reference>
<accession>A0ABM8GNW4</accession>
<evidence type="ECO:0000313" key="3">
    <source>
        <dbReference type="Proteomes" id="UP001321486"/>
    </source>
</evidence>
<proteinExistence type="predicted"/>
<dbReference type="Pfam" id="PF08378">
    <property type="entry name" value="NERD"/>
    <property type="match status" value="1"/>
</dbReference>
<dbReference type="InterPro" id="IPR011528">
    <property type="entry name" value="NERD"/>
</dbReference>
<gene>
    <name evidence="2" type="ORF">GCM10025867_23780</name>
</gene>
<dbReference type="RefSeq" id="WP_286343238.1">
    <property type="nucleotide sequence ID" value="NZ_AP027732.1"/>
</dbReference>
<organism evidence="2 3">
    <name type="scientific">Frondihabitans sucicola</name>
    <dbReference type="NCBI Taxonomy" id="1268041"/>
    <lineage>
        <taxon>Bacteria</taxon>
        <taxon>Bacillati</taxon>
        <taxon>Actinomycetota</taxon>
        <taxon>Actinomycetes</taxon>
        <taxon>Micrococcales</taxon>
        <taxon>Microbacteriaceae</taxon>
        <taxon>Frondihabitans</taxon>
    </lineage>
</organism>
<evidence type="ECO:0000259" key="1">
    <source>
        <dbReference type="Pfam" id="PF08378"/>
    </source>
</evidence>
<protein>
    <recommendedName>
        <fullName evidence="1">NERD domain-containing protein</fullName>
    </recommendedName>
</protein>